<comment type="caution">
    <text evidence="1">The sequence shown here is derived from an EMBL/GenBank/DDBJ whole genome shotgun (WGS) entry which is preliminary data.</text>
</comment>
<dbReference type="OrthoDB" id="6437089at2759"/>
<organism evidence="1 2">
    <name type="scientific">Nephila pilipes</name>
    <name type="common">Giant wood spider</name>
    <name type="synonym">Nephila maculata</name>
    <dbReference type="NCBI Taxonomy" id="299642"/>
    <lineage>
        <taxon>Eukaryota</taxon>
        <taxon>Metazoa</taxon>
        <taxon>Ecdysozoa</taxon>
        <taxon>Arthropoda</taxon>
        <taxon>Chelicerata</taxon>
        <taxon>Arachnida</taxon>
        <taxon>Araneae</taxon>
        <taxon>Araneomorphae</taxon>
        <taxon>Entelegynae</taxon>
        <taxon>Araneoidea</taxon>
        <taxon>Nephilidae</taxon>
        <taxon>Nephila</taxon>
    </lineage>
</organism>
<dbReference type="AlphaFoldDB" id="A0A8X6MHL5"/>
<proteinExistence type="predicted"/>
<evidence type="ECO:0000313" key="2">
    <source>
        <dbReference type="Proteomes" id="UP000887013"/>
    </source>
</evidence>
<keyword evidence="2" id="KW-1185">Reference proteome</keyword>
<dbReference type="Proteomes" id="UP000887013">
    <property type="component" value="Unassembled WGS sequence"/>
</dbReference>
<evidence type="ECO:0000313" key="1">
    <source>
        <dbReference type="EMBL" id="GFS58889.1"/>
    </source>
</evidence>
<name>A0A8X6MHL5_NEPPI</name>
<gene>
    <name evidence="1" type="ORF">NPIL_211491</name>
</gene>
<dbReference type="EMBL" id="BMAW01047059">
    <property type="protein sequence ID" value="GFS58889.1"/>
    <property type="molecule type" value="Genomic_DNA"/>
</dbReference>
<accession>A0A8X6MHL5</accession>
<sequence>MAIDHYSTLDGLTKKDNYKAILRATAISLIEENYPEPHWTRIFPDGSKINETAGTGVYSIQAISNNHHSETQIEKDINILRDKNIQIIFQWIPSPVGNYGIEEANQLAKRGNQKISDQNLITPDSLKKHVHKNIENSCRDNLNAICKEWQHIQITWKTYNLRPRKEAVSHCRLMTITLEST</sequence>
<protein>
    <submittedName>
        <fullName evidence="1">Uncharacterized protein</fullName>
    </submittedName>
</protein>
<reference evidence="1" key="1">
    <citation type="submission" date="2020-08" db="EMBL/GenBank/DDBJ databases">
        <title>Multicomponent nature underlies the extraordinary mechanical properties of spider dragline silk.</title>
        <authorList>
            <person name="Kono N."/>
            <person name="Nakamura H."/>
            <person name="Mori M."/>
            <person name="Yoshida Y."/>
            <person name="Ohtoshi R."/>
            <person name="Malay A.D."/>
            <person name="Moran D.A.P."/>
            <person name="Tomita M."/>
            <person name="Numata K."/>
            <person name="Arakawa K."/>
        </authorList>
    </citation>
    <scope>NUCLEOTIDE SEQUENCE</scope>
</reference>